<dbReference type="PANTHER" id="PTHR34780">
    <property type="entry name" value="OS08G0427800 PROTEIN"/>
    <property type="match status" value="1"/>
</dbReference>
<comment type="caution">
    <text evidence="2">The sequence shown here is derived from an EMBL/GenBank/DDBJ whole genome shotgun (WGS) entry which is preliminary data.</text>
</comment>
<evidence type="ECO:0000313" key="3">
    <source>
        <dbReference type="Proteomes" id="UP000585474"/>
    </source>
</evidence>
<dbReference type="PANTHER" id="PTHR34780:SF2">
    <property type="entry name" value="GENOME ASSEMBLY, CHROMOSOME: A02"/>
    <property type="match status" value="1"/>
</dbReference>
<feature type="compositionally biased region" description="Basic and acidic residues" evidence="1">
    <location>
        <begin position="1"/>
        <end position="11"/>
    </location>
</feature>
<feature type="region of interest" description="Disordered" evidence="1">
    <location>
        <begin position="1"/>
        <end position="27"/>
    </location>
</feature>
<evidence type="ECO:0000313" key="2">
    <source>
        <dbReference type="EMBL" id="GFZ15832.1"/>
    </source>
</evidence>
<organism evidence="2 3">
    <name type="scientific">Actinidia rufa</name>
    <dbReference type="NCBI Taxonomy" id="165716"/>
    <lineage>
        <taxon>Eukaryota</taxon>
        <taxon>Viridiplantae</taxon>
        <taxon>Streptophyta</taxon>
        <taxon>Embryophyta</taxon>
        <taxon>Tracheophyta</taxon>
        <taxon>Spermatophyta</taxon>
        <taxon>Magnoliopsida</taxon>
        <taxon>eudicotyledons</taxon>
        <taxon>Gunneridae</taxon>
        <taxon>Pentapetalae</taxon>
        <taxon>asterids</taxon>
        <taxon>Ericales</taxon>
        <taxon>Actinidiaceae</taxon>
        <taxon>Actinidia</taxon>
    </lineage>
</organism>
<feature type="region of interest" description="Disordered" evidence="1">
    <location>
        <begin position="64"/>
        <end position="86"/>
    </location>
</feature>
<dbReference type="Proteomes" id="UP000585474">
    <property type="component" value="Unassembled WGS sequence"/>
</dbReference>
<protein>
    <submittedName>
        <fullName evidence="2">Uncharacterized protein</fullName>
    </submittedName>
</protein>
<accession>A0A7J0GYG0</accession>
<dbReference type="OrthoDB" id="1879501at2759"/>
<keyword evidence="3" id="KW-1185">Reference proteome</keyword>
<sequence length="105" mass="12486">MKLRPEMEQKKSTSNSNNKNPSKEDRYQLGVAVHSQVRKIRQEMEKIKHPTLEEREMRPALHEITRQWQRPRSPLGLAERDPSQYRKQTITESDVRWMVSDMASV</sequence>
<proteinExistence type="predicted"/>
<name>A0A7J0GYG0_9ERIC</name>
<gene>
    <name evidence="2" type="ORF">Acr_25g0002410</name>
</gene>
<evidence type="ECO:0000256" key="1">
    <source>
        <dbReference type="SAM" id="MobiDB-lite"/>
    </source>
</evidence>
<dbReference type="AlphaFoldDB" id="A0A7J0GYG0"/>
<reference evidence="2 3" key="1">
    <citation type="submission" date="2019-07" db="EMBL/GenBank/DDBJ databases">
        <title>De Novo Assembly of kiwifruit Actinidia rufa.</title>
        <authorList>
            <person name="Sugita-Konishi S."/>
            <person name="Sato K."/>
            <person name="Mori E."/>
            <person name="Abe Y."/>
            <person name="Kisaki G."/>
            <person name="Hamano K."/>
            <person name="Suezawa K."/>
            <person name="Otani M."/>
            <person name="Fukuda T."/>
            <person name="Manabe T."/>
            <person name="Gomi K."/>
            <person name="Tabuchi M."/>
            <person name="Akimitsu K."/>
            <person name="Kataoka I."/>
        </authorList>
    </citation>
    <scope>NUCLEOTIDE SEQUENCE [LARGE SCALE GENOMIC DNA]</scope>
    <source>
        <strain evidence="3">cv. Fuchu</strain>
    </source>
</reference>
<dbReference type="EMBL" id="BJWL01000025">
    <property type="protein sequence ID" value="GFZ15832.1"/>
    <property type="molecule type" value="Genomic_DNA"/>
</dbReference>